<dbReference type="Proteomes" id="UP001359559">
    <property type="component" value="Unassembled WGS sequence"/>
</dbReference>
<comment type="caution">
    <text evidence="1">The sequence shown here is derived from an EMBL/GenBank/DDBJ whole genome shotgun (WGS) entry which is preliminary data.</text>
</comment>
<reference evidence="1 2" key="1">
    <citation type="submission" date="2024-01" db="EMBL/GenBank/DDBJ databases">
        <title>The genomes of 5 underutilized Papilionoideae crops provide insights into root nodulation and disease resistance.</title>
        <authorList>
            <person name="Yuan L."/>
        </authorList>
    </citation>
    <scope>NUCLEOTIDE SEQUENCE [LARGE SCALE GENOMIC DNA]</scope>
    <source>
        <strain evidence="1">LY-2023</strain>
        <tissue evidence="1">Leaf</tissue>
    </source>
</reference>
<sequence length="105" mass="12480">MVDRSFLKSLYMQLLGVTNSIILYHQRWHYFVYLSLRMQINKKDRISRGGILEAILGIFFMRLAIDTLLLADELNSVSNEKKFIKNCFRQKIMTLEAIWEKDFVS</sequence>
<name>A0AAN9PK81_CLITE</name>
<evidence type="ECO:0000313" key="1">
    <source>
        <dbReference type="EMBL" id="KAK7300287.1"/>
    </source>
</evidence>
<protein>
    <submittedName>
        <fullName evidence="1">Uncharacterized protein</fullName>
    </submittedName>
</protein>
<dbReference type="AlphaFoldDB" id="A0AAN9PK81"/>
<accession>A0AAN9PK81</accession>
<dbReference type="EMBL" id="JAYKXN010000003">
    <property type="protein sequence ID" value="KAK7300287.1"/>
    <property type="molecule type" value="Genomic_DNA"/>
</dbReference>
<organism evidence="1 2">
    <name type="scientific">Clitoria ternatea</name>
    <name type="common">Butterfly pea</name>
    <dbReference type="NCBI Taxonomy" id="43366"/>
    <lineage>
        <taxon>Eukaryota</taxon>
        <taxon>Viridiplantae</taxon>
        <taxon>Streptophyta</taxon>
        <taxon>Embryophyta</taxon>
        <taxon>Tracheophyta</taxon>
        <taxon>Spermatophyta</taxon>
        <taxon>Magnoliopsida</taxon>
        <taxon>eudicotyledons</taxon>
        <taxon>Gunneridae</taxon>
        <taxon>Pentapetalae</taxon>
        <taxon>rosids</taxon>
        <taxon>fabids</taxon>
        <taxon>Fabales</taxon>
        <taxon>Fabaceae</taxon>
        <taxon>Papilionoideae</taxon>
        <taxon>50 kb inversion clade</taxon>
        <taxon>NPAAA clade</taxon>
        <taxon>indigoferoid/millettioid clade</taxon>
        <taxon>Phaseoleae</taxon>
        <taxon>Clitoria</taxon>
    </lineage>
</organism>
<gene>
    <name evidence="1" type="ORF">RJT34_11129</name>
</gene>
<keyword evidence="2" id="KW-1185">Reference proteome</keyword>
<proteinExistence type="predicted"/>
<evidence type="ECO:0000313" key="2">
    <source>
        <dbReference type="Proteomes" id="UP001359559"/>
    </source>
</evidence>